<reference evidence="15" key="1">
    <citation type="submission" date="2017-02" db="UniProtKB">
        <authorList>
            <consortium name="WormBaseParasite"/>
        </authorList>
    </citation>
    <scope>IDENTIFICATION</scope>
</reference>
<feature type="compositionally biased region" description="Basic and acidic residues" evidence="11">
    <location>
        <begin position="86"/>
        <end position="95"/>
    </location>
</feature>
<dbReference type="PANTHER" id="PTHR14196:SF0">
    <property type="entry name" value="PROTEIN BOWEL"/>
    <property type="match status" value="1"/>
</dbReference>
<evidence type="ECO:0000256" key="7">
    <source>
        <dbReference type="ARBA" id="ARBA00023163"/>
    </source>
</evidence>
<dbReference type="GO" id="GO:0008270">
    <property type="term" value="F:zinc ion binding"/>
    <property type="evidence" value="ECO:0007669"/>
    <property type="project" value="UniProtKB-KW"/>
</dbReference>
<feature type="domain" description="C2H2-type" evidence="12">
    <location>
        <begin position="227"/>
        <end position="254"/>
    </location>
</feature>
<dbReference type="GO" id="GO:0000977">
    <property type="term" value="F:RNA polymerase II transcription regulatory region sequence-specific DNA binding"/>
    <property type="evidence" value="ECO:0007669"/>
    <property type="project" value="TreeGrafter"/>
</dbReference>
<dbReference type="EMBL" id="UYRS01018430">
    <property type="protein sequence ID" value="VDK35392.1"/>
    <property type="molecule type" value="Genomic_DNA"/>
</dbReference>
<evidence type="ECO:0000259" key="12">
    <source>
        <dbReference type="PROSITE" id="PS50157"/>
    </source>
</evidence>
<proteinExistence type="inferred from homology"/>
<dbReference type="PROSITE" id="PS00028">
    <property type="entry name" value="ZINC_FINGER_C2H2_1"/>
    <property type="match status" value="3"/>
</dbReference>
<comment type="subcellular location">
    <subcellularLocation>
        <location evidence="1">Nucleus</location>
    </subcellularLocation>
</comment>
<dbReference type="PANTHER" id="PTHR14196">
    <property type="entry name" value="ODD-SKIPPED - RELATED"/>
    <property type="match status" value="1"/>
</dbReference>
<dbReference type="GO" id="GO:0005634">
    <property type="term" value="C:nucleus"/>
    <property type="evidence" value="ECO:0007669"/>
    <property type="project" value="UniProtKB-SubCell"/>
</dbReference>
<dbReference type="PROSITE" id="PS50157">
    <property type="entry name" value="ZINC_FINGER_C2H2_2"/>
    <property type="match status" value="3"/>
</dbReference>
<reference evidence="13 14" key="2">
    <citation type="submission" date="2018-11" db="EMBL/GenBank/DDBJ databases">
        <authorList>
            <consortium name="Pathogen Informatics"/>
        </authorList>
    </citation>
    <scope>NUCLEOTIDE SEQUENCE [LARGE SCALE GENOMIC DNA]</scope>
</reference>
<keyword evidence="8" id="KW-0539">Nucleus</keyword>
<keyword evidence="7" id="KW-0804">Transcription</keyword>
<feature type="region of interest" description="Disordered" evidence="11">
    <location>
        <begin position="46"/>
        <end position="122"/>
    </location>
</feature>
<dbReference type="AlphaFoldDB" id="A0A0R3W647"/>
<dbReference type="Proteomes" id="UP000282613">
    <property type="component" value="Unassembled WGS sequence"/>
</dbReference>
<keyword evidence="6" id="KW-0805">Transcription regulation</keyword>
<dbReference type="FunFam" id="3.30.160.60:FF:000311">
    <property type="entry name" value="protein odd-skipped-related 2 isoform X1"/>
    <property type="match status" value="1"/>
</dbReference>
<dbReference type="FunFam" id="3.30.160.60:FF:000090">
    <property type="entry name" value="Odd-skipped-related transciption factor 2"/>
    <property type="match status" value="1"/>
</dbReference>
<evidence type="ECO:0000256" key="8">
    <source>
        <dbReference type="ARBA" id="ARBA00023242"/>
    </source>
</evidence>
<dbReference type="WBParaSite" id="TASK_0000564101-mRNA-1">
    <property type="protein sequence ID" value="TASK_0000564101-mRNA-1"/>
    <property type="gene ID" value="TASK_0000564101"/>
</dbReference>
<evidence type="ECO:0000256" key="2">
    <source>
        <dbReference type="ARBA" id="ARBA00022723"/>
    </source>
</evidence>
<dbReference type="Gene3D" id="3.30.160.60">
    <property type="entry name" value="Classic Zinc Finger"/>
    <property type="match status" value="3"/>
</dbReference>
<dbReference type="InterPro" id="IPR050717">
    <property type="entry name" value="C2H2-ZF_Transcription_Reg"/>
</dbReference>
<keyword evidence="4 10" id="KW-0863">Zinc-finger</keyword>
<evidence type="ECO:0000313" key="14">
    <source>
        <dbReference type="Proteomes" id="UP000282613"/>
    </source>
</evidence>
<name>A0A0R3W647_TAEAS</name>
<evidence type="ECO:0000313" key="13">
    <source>
        <dbReference type="EMBL" id="VDK35392.1"/>
    </source>
</evidence>
<evidence type="ECO:0000256" key="3">
    <source>
        <dbReference type="ARBA" id="ARBA00022737"/>
    </source>
</evidence>
<evidence type="ECO:0000256" key="6">
    <source>
        <dbReference type="ARBA" id="ARBA00023015"/>
    </source>
</evidence>
<evidence type="ECO:0000256" key="10">
    <source>
        <dbReference type="PROSITE-ProRule" id="PRU00042"/>
    </source>
</evidence>
<feature type="domain" description="C2H2-type" evidence="12">
    <location>
        <begin position="199"/>
        <end position="226"/>
    </location>
</feature>
<accession>A0A0R3W647</accession>
<keyword evidence="5" id="KW-0862">Zinc</keyword>
<dbReference type="InterPro" id="IPR036236">
    <property type="entry name" value="Znf_C2H2_sf"/>
</dbReference>
<evidence type="ECO:0000256" key="5">
    <source>
        <dbReference type="ARBA" id="ARBA00022833"/>
    </source>
</evidence>
<organism evidence="15">
    <name type="scientific">Taenia asiatica</name>
    <name type="common">Asian tapeworm</name>
    <dbReference type="NCBI Taxonomy" id="60517"/>
    <lineage>
        <taxon>Eukaryota</taxon>
        <taxon>Metazoa</taxon>
        <taxon>Spiralia</taxon>
        <taxon>Lophotrochozoa</taxon>
        <taxon>Platyhelminthes</taxon>
        <taxon>Cestoda</taxon>
        <taxon>Eucestoda</taxon>
        <taxon>Cyclophyllidea</taxon>
        <taxon>Taeniidae</taxon>
        <taxon>Taenia</taxon>
    </lineage>
</organism>
<feature type="compositionally biased region" description="Polar residues" evidence="11">
    <location>
        <begin position="98"/>
        <end position="122"/>
    </location>
</feature>
<evidence type="ECO:0000256" key="9">
    <source>
        <dbReference type="ARBA" id="ARBA00038339"/>
    </source>
</evidence>
<comment type="similarity">
    <text evidence="9">Belongs to the Odd C2H2-type zinc-finger protein family.</text>
</comment>
<evidence type="ECO:0000313" key="15">
    <source>
        <dbReference type="WBParaSite" id="TASK_0000564101-mRNA-1"/>
    </source>
</evidence>
<evidence type="ECO:0000256" key="1">
    <source>
        <dbReference type="ARBA" id="ARBA00004123"/>
    </source>
</evidence>
<feature type="compositionally biased region" description="Polar residues" evidence="11">
    <location>
        <begin position="51"/>
        <end position="63"/>
    </location>
</feature>
<keyword evidence="3" id="KW-0677">Repeat</keyword>
<dbReference type="SMART" id="SM00355">
    <property type="entry name" value="ZnF_C2H2"/>
    <property type="match status" value="3"/>
</dbReference>
<keyword evidence="14" id="KW-1185">Reference proteome</keyword>
<evidence type="ECO:0000256" key="11">
    <source>
        <dbReference type="SAM" id="MobiDB-lite"/>
    </source>
</evidence>
<dbReference type="OrthoDB" id="9451254at2759"/>
<evidence type="ECO:0000256" key="4">
    <source>
        <dbReference type="ARBA" id="ARBA00022771"/>
    </source>
</evidence>
<dbReference type="GO" id="GO:0000981">
    <property type="term" value="F:DNA-binding transcription factor activity, RNA polymerase II-specific"/>
    <property type="evidence" value="ECO:0007669"/>
    <property type="project" value="TreeGrafter"/>
</dbReference>
<dbReference type="STRING" id="60517.A0A0R3W647"/>
<dbReference type="InterPro" id="IPR013087">
    <property type="entry name" value="Znf_C2H2_type"/>
</dbReference>
<sequence>MAYDGAPFTQHPLIYASSIFHIPPPQELLQIVANWKNYSSSAFKPPPTLNRLPQGNSNGSSRNGPFVEGSVTARTARAATQSVSVKRSDDKKSDPTRAGTQTETGALKASRQTTGGSATSVSGVHSIENCSASLHQADVKHFDFRKLADSCLRPTRDQFTPKIVDRSERRHKCFPKLRLQHSLLPTRTATNRCRTKRQYICQFCYRQFTKSYNLLIHERTHTNERPFSCEVCGRAFRRQDHLRDHKYIHSTKKPFACEFCGKGFCQSRTLALHKITHFSNK</sequence>
<keyword evidence="2" id="KW-0479">Metal-binding</keyword>
<dbReference type="SUPFAM" id="SSF57667">
    <property type="entry name" value="beta-beta-alpha zinc fingers"/>
    <property type="match status" value="2"/>
</dbReference>
<dbReference type="Pfam" id="PF00096">
    <property type="entry name" value="zf-C2H2"/>
    <property type="match status" value="3"/>
</dbReference>
<protein>
    <submittedName>
        <fullName evidence="15">Protein sister of odd and bowel</fullName>
    </submittedName>
</protein>
<gene>
    <name evidence="13" type="ORF">TASK_LOCUS5642</name>
</gene>
<feature type="domain" description="C2H2-type" evidence="12">
    <location>
        <begin position="255"/>
        <end position="281"/>
    </location>
</feature>